<dbReference type="EMBL" id="MZMV01000006">
    <property type="protein sequence ID" value="OWV11085.1"/>
    <property type="molecule type" value="Genomic_DNA"/>
</dbReference>
<dbReference type="Proteomes" id="UP000197174">
    <property type="component" value="Unassembled WGS sequence"/>
</dbReference>
<comment type="caution">
    <text evidence="1">The sequence shown here is derived from an EMBL/GenBank/DDBJ whole genome shotgun (WGS) entry which is preliminary data.</text>
</comment>
<gene>
    <name evidence="1" type="ORF">B5D80_05010</name>
</gene>
<accession>A0A246RRW1</accession>
<evidence type="ECO:0000313" key="2">
    <source>
        <dbReference type="Proteomes" id="UP000197174"/>
    </source>
</evidence>
<sequence>MPGVPLPTDLRDLLKDPSFWSAYDRCDDDGDDDDERWEDHPGWTLTADVGGGHTLVLEIDIDLGMVNLGMCPPGVTEPLQLGWDDDAHPFPHALRWDELDLIARAVALRDPDLPHPGPLLALAGRFVLLGEHDDLDAVTPLLAAAFGTGPADAAHWPTVRSWLYRCDGRGRGVTWQRDDAGNWTVDQDEDQGGDFTLYSLRAPESEFPFDAWRALLAAAGRTVADAVPAAARDTLGDLPARAVADRDLSLAAQTGRTLAAAGVGHPVVLRGLVEPTDPAEVCWILETVTGAARGSLVARWFGPSALRGARRHRLSLHLAVGGRPDPRGYATTVTRDLDRALRDRDLGHARQSGSSMRRDASGGYVTHAVSVDIAVLDDLAAGTDLVRHTLLRHDPAPETVLRHHGGTVAVVALR</sequence>
<name>A0A246RRW1_9ACTN</name>
<dbReference type="AlphaFoldDB" id="A0A246RRW1"/>
<proteinExistence type="predicted"/>
<protein>
    <submittedName>
        <fullName evidence="1">Uncharacterized protein</fullName>
    </submittedName>
</protein>
<keyword evidence="2" id="KW-1185">Reference proteome</keyword>
<reference evidence="1 2" key="1">
    <citation type="submission" date="2017-03" db="EMBL/GenBank/DDBJ databases">
        <title>Whole genome sequence of Micromonospora wenchangensis, isolated from mangrove soil.</title>
        <authorList>
            <person name="Yang H."/>
        </authorList>
    </citation>
    <scope>NUCLEOTIDE SEQUENCE [LARGE SCALE GENOMIC DNA]</scope>
    <source>
        <strain evidence="1 2">CCTCC AA 2012002</strain>
    </source>
</reference>
<evidence type="ECO:0000313" key="1">
    <source>
        <dbReference type="EMBL" id="OWV11085.1"/>
    </source>
</evidence>
<organism evidence="1 2">
    <name type="scientific">Micromonospora wenchangensis</name>
    <dbReference type="NCBI Taxonomy" id="1185415"/>
    <lineage>
        <taxon>Bacteria</taxon>
        <taxon>Bacillati</taxon>
        <taxon>Actinomycetota</taxon>
        <taxon>Actinomycetes</taxon>
        <taxon>Micromonosporales</taxon>
        <taxon>Micromonosporaceae</taxon>
        <taxon>Micromonospora</taxon>
    </lineage>
</organism>